<keyword evidence="5" id="KW-0812">Transmembrane</keyword>
<dbReference type="RefSeq" id="WP_015751109.1">
    <property type="nucleotide sequence ID" value="NC_013223.1"/>
</dbReference>
<name>C8X0K4_DESRD</name>
<dbReference type="InterPro" id="IPR025991">
    <property type="entry name" value="Chemoreceptor_zinc-bind_dom"/>
</dbReference>
<dbReference type="PROSITE" id="PS50111">
    <property type="entry name" value="CHEMOTAXIS_TRANSDUC_2"/>
    <property type="match status" value="1"/>
</dbReference>
<dbReference type="Pfam" id="PF13682">
    <property type="entry name" value="CZB"/>
    <property type="match status" value="2"/>
</dbReference>
<feature type="domain" description="Methyl-accepting transducer" evidence="6">
    <location>
        <begin position="483"/>
        <end position="712"/>
    </location>
</feature>
<evidence type="ECO:0000256" key="5">
    <source>
        <dbReference type="SAM" id="Phobius"/>
    </source>
</evidence>
<dbReference type="EMBL" id="CP001734">
    <property type="protein sequence ID" value="ACV67951.1"/>
    <property type="molecule type" value="Genomic_DNA"/>
</dbReference>
<keyword evidence="1" id="KW-0145">Chemotaxis</keyword>
<dbReference type="Proteomes" id="UP000001052">
    <property type="component" value="Chromosome"/>
</dbReference>
<dbReference type="PANTHER" id="PTHR43531">
    <property type="entry name" value="PROTEIN ICFG"/>
    <property type="match status" value="1"/>
</dbReference>
<evidence type="ECO:0000256" key="4">
    <source>
        <dbReference type="SAM" id="MobiDB-lite"/>
    </source>
</evidence>
<dbReference type="InterPro" id="IPR051310">
    <property type="entry name" value="MCP_chemotaxis"/>
</dbReference>
<evidence type="ECO:0000256" key="1">
    <source>
        <dbReference type="ARBA" id="ARBA00022500"/>
    </source>
</evidence>
<evidence type="ECO:0000313" key="7">
    <source>
        <dbReference type="EMBL" id="ACV67951.1"/>
    </source>
</evidence>
<feature type="transmembrane region" description="Helical" evidence="5">
    <location>
        <begin position="12"/>
        <end position="33"/>
    </location>
</feature>
<dbReference type="PANTHER" id="PTHR43531:SF11">
    <property type="entry name" value="METHYL-ACCEPTING CHEMOTAXIS PROTEIN 3"/>
    <property type="match status" value="1"/>
</dbReference>
<dbReference type="HOGENOM" id="CLU_000445_107_13_7"/>
<reference evidence="8" key="1">
    <citation type="submission" date="2009-09" db="EMBL/GenBank/DDBJ databases">
        <title>The complete chromosome of Desulfohalobium retbaense DSM 5692.</title>
        <authorList>
            <consortium name="US DOE Joint Genome Institute (JGI-PGF)"/>
            <person name="Lucas S."/>
            <person name="Copeland A."/>
            <person name="Lapidus A."/>
            <person name="Glavina del Rio T."/>
            <person name="Dalin E."/>
            <person name="Tice H."/>
            <person name="Bruce D."/>
            <person name="Goodwin L."/>
            <person name="Pitluck S."/>
            <person name="Kyrpides N."/>
            <person name="Mavromatis K."/>
            <person name="Ivanova N."/>
            <person name="Mikhailova N."/>
            <person name="Munk A.C."/>
            <person name="Brettin T."/>
            <person name="Detter J.C."/>
            <person name="Han C."/>
            <person name="Tapia R."/>
            <person name="Larimer F."/>
            <person name="Land M."/>
            <person name="Hauser L."/>
            <person name="Markowitz V."/>
            <person name="Cheng J.-F."/>
            <person name="Hugenholtz P."/>
            <person name="Woyke T."/>
            <person name="Wu D."/>
            <person name="Spring S."/>
            <person name="Klenk H.-P."/>
            <person name="Eisen J.A."/>
        </authorList>
    </citation>
    <scope>NUCLEOTIDE SEQUENCE [LARGE SCALE GENOMIC DNA]</scope>
    <source>
        <strain evidence="8">DSM 5692</strain>
    </source>
</reference>
<feature type="region of interest" description="Disordered" evidence="4">
    <location>
        <begin position="500"/>
        <end position="548"/>
    </location>
</feature>
<dbReference type="GO" id="GO:0007165">
    <property type="term" value="P:signal transduction"/>
    <property type="evidence" value="ECO:0007669"/>
    <property type="project" value="UniProtKB-KW"/>
</dbReference>
<dbReference type="InterPro" id="IPR004089">
    <property type="entry name" value="MCPsignal_dom"/>
</dbReference>
<dbReference type="SUPFAM" id="SSF58104">
    <property type="entry name" value="Methyl-accepting chemotaxis protein (MCP) signaling domain"/>
    <property type="match status" value="1"/>
</dbReference>
<comment type="similarity">
    <text evidence="2">Belongs to the methyl-accepting chemotaxis (MCP) protein family.</text>
</comment>
<feature type="region of interest" description="Disordered" evidence="4">
    <location>
        <begin position="738"/>
        <end position="798"/>
    </location>
</feature>
<dbReference type="CDD" id="cd11386">
    <property type="entry name" value="MCP_signal"/>
    <property type="match status" value="1"/>
</dbReference>
<dbReference type="STRING" id="485915.Dret_0659"/>
<evidence type="ECO:0000256" key="3">
    <source>
        <dbReference type="PROSITE-ProRule" id="PRU00284"/>
    </source>
</evidence>
<gene>
    <name evidence="7" type="ordered locus">Dret_0659</name>
</gene>
<dbReference type="InterPro" id="IPR004090">
    <property type="entry name" value="Chemotax_Me-accpt_rcpt"/>
</dbReference>
<dbReference type="AlphaFoldDB" id="C8X0K4"/>
<dbReference type="Gene3D" id="1.10.287.950">
    <property type="entry name" value="Methyl-accepting chemotaxis protein"/>
    <property type="match status" value="1"/>
</dbReference>
<keyword evidence="3" id="KW-0807">Transducer</keyword>
<evidence type="ECO:0000256" key="2">
    <source>
        <dbReference type="ARBA" id="ARBA00029447"/>
    </source>
</evidence>
<organism evidence="7 8">
    <name type="scientific">Desulfohalobium retbaense (strain ATCC 49708 / DSM 5692 / JCM 16813 / HR100)</name>
    <dbReference type="NCBI Taxonomy" id="485915"/>
    <lineage>
        <taxon>Bacteria</taxon>
        <taxon>Pseudomonadati</taxon>
        <taxon>Thermodesulfobacteriota</taxon>
        <taxon>Desulfovibrionia</taxon>
        <taxon>Desulfovibrionales</taxon>
        <taxon>Desulfohalobiaceae</taxon>
        <taxon>Desulfohalobium</taxon>
    </lineage>
</organism>
<dbReference type="SMART" id="SM00283">
    <property type="entry name" value="MA"/>
    <property type="match status" value="1"/>
</dbReference>
<accession>C8X0K4</accession>
<sequence length="798" mass="85472">MASSWTVGRRVGTGFALVLCVLVAVVVVTLGGVSDLADDSEHVIYGNQLDCRLAEVEVAHLSWINGLSRYLNDDQVTSLEVETDPSQCVLGSFLTSPARRKAEANVEGLAEIFTALEGPHARLHESAAAIAAHFQAVDTNLPGILAAKRAEHLQWANTIRDGFLANAEQIDVQTEASQCALGRWMASEEGQTAFAQGDAGFQKQWETLQTAHTKLHDSALEVVQAYRQIHPGLKNRLQNLIAIHDSWGTKIQSALLTRQDTLRVHVRGSSCPLTQFLRSDEAEELAKVFPAFAEAAQSIAKPHEDLHSAVARIEFLIKQDRDAAFDKAKTIFSEEGRPALKNVQSGLKEVLAVEEELLAGRQQAHAVFKDQTQPLLDDVLGGLQHLQDKAEAALDEKRQAMEIYATQTVPALTEVRDHLDEAQSVVGASVISETALLGKVTQLKTTVLVLGGVGILLGCLLAFFIARSMIRMLKRFAASLSQSSEHTSVAAKQVASTSQSLAEGSNQQASSLEETSSSLEEMASQTKQTADNADQADKAMRESAGEVEGGVQAMGEMSAAIDEIKQSSSETSKIIRTIDDIAFQTNLLALNAAVEAARAGEAGKGFAVVAEEVRSLAQRSAEAAQNTSALIEQSQTSAEKGVAMAEGVASRLSRIQDSVSQVKHLVAEIAAASKEQSQGIEQVNTAVAEMDKVIQHTAADAEQSASASEQLTSQAEELTQMVTELSAFIGGNLDAGQGRDSAAALDRGDREAQSPAQATASSTRRSQHSRASSNHAPGEHDQDPEEIIPLDDQDFRDF</sequence>
<protein>
    <submittedName>
        <fullName evidence="7">Methyl-accepting chemotaxis sensory transducer</fullName>
    </submittedName>
</protein>
<dbReference type="PRINTS" id="PR00260">
    <property type="entry name" value="CHEMTRNSDUCR"/>
</dbReference>
<dbReference type="GO" id="GO:0006935">
    <property type="term" value="P:chemotaxis"/>
    <property type="evidence" value="ECO:0007669"/>
    <property type="project" value="UniProtKB-KW"/>
</dbReference>
<keyword evidence="5" id="KW-1133">Transmembrane helix</keyword>
<reference evidence="7 8" key="2">
    <citation type="journal article" date="2010" name="Stand. Genomic Sci.">
        <title>Complete genome sequence of Desulfohalobium retbaense type strain (HR(100)).</title>
        <authorList>
            <person name="Spring S."/>
            <person name="Nolan M."/>
            <person name="Lapidus A."/>
            <person name="Glavina Del Rio T."/>
            <person name="Copeland A."/>
            <person name="Tice H."/>
            <person name="Cheng J.F."/>
            <person name="Lucas S."/>
            <person name="Land M."/>
            <person name="Chen F."/>
            <person name="Bruce D."/>
            <person name="Goodwin L."/>
            <person name="Pitluck S."/>
            <person name="Ivanova N."/>
            <person name="Mavromatis K."/>
            <person name="Mikhailova N."/>
            <person name="Pati A."/>
            <person name="Chen A."/>
            <person name="Palaniappan K."/>
            <person name="Hauser L."/>
            <person name="Chang Y.J."/>
            <person name="Jeffries C.D."/>
            <person name="Munk C."/>
            <person name="Kiss H."/>
            <person name="Chain P."/>
            <person name="Han C."/>
            <person name="Brettin T."/>
            <person name="Detter J.C."/>
            <person name="Schuler E."/>
            <person name="Goker M."/>
            <person name="Rohde M."/>
            <person name="Bristow J."/>
            <person name="Eisen J.A."/>
            <person name="Markowitz V."/>
            <person name="Hugenholtz P."/>
            <person name="Kyrpides N.C."/>
            <person name="Klenk H.P."/>
        </authorList>
    </citation>
    <scope>NUCLEOTIDE SEQUENCE [LARGE SCALE GENOMIC DNA]</scope>
    <source>
        <strain evidence="7 8">DSM 5692</strain>
    </source>
</reference>
<feature type="compositionally biased region" description="Low complexity" evidence="4">
    <location>
        <begin position="753"/>
        <end position="764"/>
    </location>
</feature>
<feature type="compositionally biased region" description="Acidic residues" evidence="4">
    <location>
        <begin position="782"/>
        <end position="792"/>
    </location>
</feature>
<feature type="compositionally biased region" description="Polar residues" evidence="4">
    <location>
        <begin position="500"/>
        <end position="509"/>
    </location>
</feature>
<keyword evidence="8" id="KW-1185">Reference proteome</keyword>
<dbReference type="eggNOG" id="COG0840">
    <property type="taxonomic scope" value="Bacteria"/>
</dbReference>
<feature type="compositionally biased region" description="Basic and acidic residues" evidence="4">
    <location>
        <begin position="535"/>
        <end position="544"/>
    </location>
</feature>
<dbReference type="Gene3D" id="1.20.120.30">
    <property type="entry name" value="Aspartate receptor, ligand-binding domain"/>
    <property type="match status" value="3"/>
</dbReference>
<keyword evidence="5" id="KW-0472">Membrane</keyword>
<dbReference type="Pfam" id="PF00015">
    <property type="entry name" value="MCPsignal"/>
    <property type="match status" value="1"/>
</dbReference>
<evidence type="ECO:0000259" key="6">
    <source>
        <dbReference type="PROSITE" id="PS50111"/>
    </source>
</evidence>
<feature type="transmembrane region" description="Helical" evidence="5">
    <location>
        <begin position="447"/>
        <end position="466"/>
    </location>
</feature>
<dbReference type="GO" id="GO:0016020">
    <property type="term" value="C:membrane"/>
    <property type="evidence" value="ECO:0007669"/>
    <property type="project" value="InterPro"/>
</dbReference>
<dbReference type="GO" id="GO:0004888">
    <property type="term" value="F:transmembrane signaling receptor activity"/>
    <property type="evidence" value="ECO:0007669"/>
    <property type="project" value="InterPro"/>
</dbReference>
<dbReference type="KEGG" id="drt:Dret_0659"/>
<feature type="compositionally biased region" description="Polar residues" evidence="4">
    <location>
        <begin position="523"/>
        <end position="532"/>
    </location>
</feature>
<evidence type="ECO:0000313" key="8">
    <source>
        <dbReference type="Proteomes" id="UP000001052"/>
    </source>
</evidence>
<proteinExistence type="inferred from homology"/>
<feature type="compositionally biased region" description="Low complexity" evidence="4">
    <location>
        <begin position="510"/>
        <end position="521"/>
    </location>
</feature>